<protein>
    <submittedName>
        <fullName evidence="2">Uncharacterized protein</fullName>
    </submittedName>
</protein>
<evidence type="ECO:0000256" key="1">
    <source>
        <dbReference type="SAM" id="MobiDB-lite"/>
    </source>
</evidence>
<organism evidence="2 3">
    <name type="scientific">Dreissena polymorpha</name>
    <name type="common">Zebra mussel</name>
    <name type="synonym">Mytilus polymorpha</name>
    <dbReference type="NCBI Taxonomy" id="45954"/>
    <lineage>
        <taxon>Eukaryota</taxon>
        <taxon>Metazoa</taxon>
        <taxon>Spiralia</taxon>
        <taxon>Lophotrochozoa</taxon>
        <taxon>Mollusca</taxon>
        <taxon>Bivalvia</taxon>
        <taxon>Autobranchia</taxon>
        <taxon>Heteroconchia</taxon>
        <taxon>Euheterodonta</taxon>
        <taxon>Imparidentia</taxon>
        <taxon>Neoheterodontei</taxon>
        <taxon>Myida</taxon>
        <taxon>Dreissenoidea</taxon>
        <taxon>Dreissenidae</taxon>
        <taxon>Dreissena</taxon>
    </lineage>
</organism>
<dbReference type="AlphaFoldDB" id="A0A9D4IZC1"/>
<dbReference type="Proteomes" id="UP000828390">
    <property type="component" value="Unassembled WGS sequence"/>
</dbReference>
<reference evidence="2" key="2">
    <citation type="submission" date="2020-11" db="EMBL/GenBank/DDBJ databases">
        <authorList>
            <person name="McCartney M.A."/>
            <person name="Auch B."/>
            <person name="Kono T."/>
            <person name="Mallez S."/>
            <person name="Becker A."/>
            <person name="Gohl D.M."/>
            <person name="Silverstein K.A.T."/>
            <person name="Koren S."/>
            <person name="Bechman K.B."/>
            <person name="Herman A."/>
            <person name="Abrahante J.E."/>
            <person name="Garbe J."/>
        </authorList>
    </citation>
    <scope>NUCLEOTIDE SEQUENCE</scope>
    <source>
        <strain evidence="2">Duluth1</strain>
        <tissue evidence="2">Whole animal</tissue>
    </source>
</reference>
<dbReference type="EMBL" id="JAIWYP010000007">
    <property type="protein sequence ID" value="KAH3793926.1"/>
    <property type="molecule type" value="Genomic_DNA"/>
</dbReference>
<accession>A0A9D4IZC1</accession>
<evidence type="ECO:0000313" key="3">
    <source>
        <dbReference type="Proteomes" id="UP000828390"/>
    </source>
</evidence>
<reference evidence="2" key="1">
    <citation type="journal article" date="2019" name="bioRxiv">
        <title>The Genome of the Zebra Mussel, Dreissena polymorpha: A Resource for Invasive Species Research.</title>
        <authorList>
            <person name="McCartney M.A."/>
            <person name="Auch B."/>
            <person name="Kono T."/>
            <person name="Mallez S."/>
            <person name="Zhang Y."/>
            <person name="Obille A."/>
            <person name="Becker A."/>
            <person name="Abrahante J.E."/>
            <person name="Garbe J."/>
            <person name="Badalamenti J.P."/>
            <person name="Herman A."/>
            <person name="Mangelson H."/>
            <person name="Liachko I."/>
            <person name="Sullivan S."/>
            <person name="Sone E.D."/>
            <person name="Koren S."/>
            <person name="Silverstein K.A.T."/>
            <person name="Beckman K.B."/>
            <person name="Gohl D.M."/>
        </authorList>
    </citation>
    <scope>NUCLEOTIDE SEQUENCE</scope>
    <source>
        <strain evidence="2">Duluth1</strain>
        <tissue evidence="2">Whole animal</tissue>
    </source>
</reference>
<feature type="region of interest" description="Disordered" evidence="1">
    <location>
        <begin position="1"/>
        <end position="31"/>
    </location>
</feature>
<keyword evidence="3" id="KW-1185">Reference proteome</keyword>
<comment type="caution">
    <text evidence="2">The sequence shown here is derived from an EMBL/GenBank/DDBJ whole genome shotgun (WGS) entry which is preliminary data.</text>
</comment>
<sequence>MLQGGLQTEEAKHTERSQSFSKKARSFKDGQNPSFIGFKTAAHAKREVELHKKKLLKAKCEIGLDIFHA</sequence>
<proteinExistence type="predicted"/>
<evidence type="ECO:0000313" key="2">
    <source>
        <dbReference type="EMBL" id="KAH3793926.1"/>
    </source>
</evidence>
<gene>
    <name evidence="2" type="ORF">DPMN_147452</name>
</gene>
<name>A0A9D4IZC1_DREPO</name>